<dbReference type="AlphaFoldDB" id="A0AAV7L827"/>
<name>A0AAV7L827_PLEWA</name>
<keyword evidence="2" id="KW-1133">Transmembrane helix</keyword>
<evidence type="ECO:0000256" key="1">
    <source>
        <dbReference type="SAM" id="MobiDB-lite"/>
    </source>
</evidence>
<evidence type="ECO:0000256" key="2">
    <source>
        <dbReference type="SAM" id="Phobius"/>
    </source>
</evidence>
<accession>A0AAV7L827</accession>
<feature type="compositionally biased region" description="Polar residues" evidence="1">
    <location>
        <begin position="43"/>
        <end position="55"/>
    </location>
</feature>
<reference evidence="3" key="1">
    <citation type="journal article" date="2022" name="bioRxiv">
        <title>Sequencing and chromosome-scale assembly of the giantPleurodeles waltlgenome.</title>
        <authorList>
            <person name="Brown T."/>
            <person name="Elewa A."/>
            <person name="Iarovenko S."/>
            <person name="Subramanian E."/>
            <person name="Araus A.J."/>
            <person name="Petzold A."/>
            <person name="Susuki M."/>
            <person name="Suzuki K.-i.T."/>
            <person name="Hayashi T."/>
            <person name="Toyoda A."/>
            <person name="Oliveira C."/>
            <person name="Osipova E."/>
            <person name="Leigh N.D."/>
            <person name="Simon A."/>
            <person name="Yun M.H."/>
        </authorList>
    </citation>
    <scope>NUCLEOTIDE SEQUENCE</scope>
    <source>
        <strain evidence="3">20211129_DDA</strain>
        <tissue evidence="3">Liver</tissue>
    </source>
</reference>
<dbReference type="Proteomes" id="UP001066276">
    <property type="component" value="Chromosome 11"/>
</dbReference>
<evidence type="ECO:0000313" key="4">
    <source>
        <dbReference type="Proteomes" id="UP001066276"/>
    </source>
</evidence>
<proteinExistence type="predicted"/>
<feature type="compositionally biased region" description="Pro residues" evidence="1">
    <location>
        <begin position="1"/>
        <end position="10"/>
    </location>
</feature>
<organism evidence="3 4">
    <name type="scientific">Pleurodeles waltl</name>
    <name type="common">Iberian ribbed newt</name>
    <dbReference type="NCBI Taxonomy" id="8319"/>
    <lineage>
        <taxon>Eukaryota</taxon>
        <taxon>Metazoa</taxon>
        <taxon>Chordata</taxon>
        <taxon>Craniata</taxon>
        <taxon>Vertebrata</taxon>
        <taxon>Euteleostomi</taxon>
        <taxon>Amphibia</taxon>
        <taxon>Batrachia</taxon>
        <taxon>Caudata</taxon>
        <taxon>Salamandroidea</taxon>
        <taxon>Salamandridae</taxon>
        <taxon>Pleurodelinae</taxon>
        <taxon>Pleurodeles</taxon>
    </lineage>
</organism>
<keyword evidence="2" id="KW-0812">Transmembrane</keyword>
<protein>
    <submittedName>
        <fullName evidence="3">Uncharacterized protein</fullName>
    </submittedName>
</protein>
<feature type="compositionally biased region" description="Basic and acidic residues" evidence="1">
    <location>
        <begin position="178"/>
        <end position="209"/>
    </location>
</feature>
<evidence type="ECO:0000313" key="3">
    <source>
        <dbReference type="EMBL" id="KAJ1087142.1"/>
    </source>
</evidence>
<feature type="transmembrane region" description="Helical" evidence="2">
    <location>
        <begin position="70"/>
        <end position="96"/>
    </location>
</feature>
<dbReference type="EMBL" id="JANPWB010000015">
    <property type="protein sequence ID" value="KAJ1087142.1"/>
    <property type="molecule type" value="Genomic_DNA"/>
</dbReference>
<keyword evidence="2" id="KW-0472">Membrane</keyword>
<comment type="caution">
    <text evidence="3">The sequence shown here is derived from an EMBL/GenBank/DDBJ whole genome shotgun (WGS) entry which is preliminary data.</text>
</comment>
<feature type="region of interest" description="Disordered" evidence="1">
    <location>
        <begin position="40"/>
        <end position="60"/>
    </location>
</feature>
<feature type="region of interest" description="Disordered" evidence="1">
    <location>
        <begin position="1"/>
        <end position="22"/>
    </location>
</feature>
<keyword evidence="4" id="KW-1185">Reference proteome</keyword>
<sequence length="209" mass="22803">MRHTIPPVPKRPSRHRPSASSNLCLTPDLLLLSRSISSGGSAPQPSVAQRASARSSGVPPSLRPTWRHLFVAWVLGLVVPGLLFGPFHLSAACLCCEARRQRTKELRLGAWEHPTPTVPGSHGPAGAHQFQLCPLSPLSVGKHLCVSRVRVSALLARPASGPRLRGNSSLLPRLRTRGGRETLAKSKREKNTNVEKKEENKNRKTETKK</sequence>
<gene>
    <name evidence="3" type="ORF">NDU88_000336</name>
</gene>
<feature type="region of interest" description="Disordered" evidence="1">
    <location>
        <begin position="160"/>
        <end position="209"/>
    </location>
</feature>